<dbReference type="Pfam" id="PF00583">
    <property type="entry name" value="Acetyltransf_1"/>
    <property type="match status" value="1"/>
</dbReference>
<feature type="domain" description="N-acetyltransferase" evidence="3">
    <location>
        <begin position="18"/>
        <end position="165"/>
    </location>
</feature>
<evidence type="ECO:0000313" key="4">
    <source>
        <dbReference type="EMBL" id="GED05213.1"/>
    </source>
</evidence>
<name>A0A4Y4DKU0_GLUUR</name>
<dbReference type="InterPro" id="IPR000182">
    <property type="entry name" value="GNAT_dom"/>
</dbReference>
<evidence type="ECO:0000259" key="3">
    <source>
        <dbReference type="PROSITE" id="PS51186"/>
    </source>
</evidence>
<dbReference type="PANTHER" id="PTHR43877:SF2">
    <property type="entry name" value="AMINOALKYLPHOSPHONATE N-ACETYLTRANSFERASE-RELATED"/>
    <property type="match status" value="1"/>
</dbReference>
<dbReference type="InterPro" id="IPR016181">
    <property type="entry name" value="Acyl_CoA_acyltransferase"/>
</dbReference>
<dbReference type="OrthoDB" id="70840at2"/>
<keyword evidence="5" id="KW-1185">Reference proteome</keyword>
<evidence type="ECO:0000256" key="1">
    <source>
        <dbReference type="ARBA" id="ARBA00022679"/>
    </source>
</evidence>
<evidence type="ECO:0000313" key="5">
    <source>
        <dbReference type="Proteomes" id="UP000316612"/>
    </source>
</evidence>
<keyword evidence="1 4" id="KW-0808">Transferase</keyword>
<dbReference type="SUPFAM" id="SSF55729">
    <property type="entry name" value="Acyl-CoA N-acyltransferases (Nat)"/>
    <property type="match status" value="1"/>
</dbReference>
<dbReference type="RefSeq" id="WP_141362067.1">
    <property type="nucleotide sequence ID" value="NZ_BAAAJL010000001.1"/>
</dbReference>
<reference evidence="4 5" key="1">
    <citation type="submission" date="2019-06" db="EMBL/GenBank/DDBJ databases">
        <title>Whole genome shotgun sequence of Glutamicibacter uratoxydans NBRC 15515.</title>
        <authorList>
            <person name="Hosoyama A."/>
            <person name="Uohara A."/>
            <person name="Ohji S."/>
            <person name="Ichikawa N."/>
        </authorList>
    </citation>
    <scope>NUCLEOTIDE SEQUENCE [LARGE SCALE GENOMIC DNA]</scope>
    <source>
        <strain evidence="4 5">NBRC 15515</strain>
    </source>
</reference>
<dbReference type="Proteomes" id="UP000316612">
    <property type="component" value="Unassembled WGS sequence"/>
</dbReference>
<dbReference type="EMBL" id="BJNY01000003">
    <property type="protein sequence ID" value="GED05213.1"/>
    <property type="molecule type" value="Genomic_DNA"/>
</dbReference>
<accession>A0A4Y4DKU0</accession>
<sequence length="173" mass="19426">MTTQHDILRAHQVRLGDPRLQPLFAGLSAEYTQRYGDRDGSVAQELNRFPAEDFEAPFGRFVVLELYGQTVAGGALRRFDQNTAELKRIWTHEGYRRRGLARRILQELELAAAELGYSQIYLTTGPNQPEALHLYLNAGYLPGFDIEADPRSLEYLAFTKALPASADGETIIA</sequence>
<dbReference type="PANTHER" id="PTHR43877">
    <property type="entry name" value="AMINOALKYLPHOSPHONATE N-ACETYLTRANSFERASE-RELATED-RELATED"/>
    <property type="match status" value="1"/>
</dbReference>
<organism evidence="4 5">
    <name type="scientific">Glutamicibacter uratoxydans</name>
    <name type="common">Arthrobacter uratoxydans</name>
    <dbReference type="NCBI Taxonomy" id="43667"/>
    <lineage>
        <taxon>Bacteria</taxon>
        <taxon>Bacillati</taxon>
        <taxon>Actinomycetota</taxon>
        <taxon>Actinomycetes</taxon>
        <taxon>Micrococcales</taxon>
        <taxon>Micrococcaceae</taxon>
        <taxon>Glutamicibacter</taxon>
    </lineage>
</organism>
<dbReference type="AlphaFoldDB" id="A0A4Y4DKU0"/>
<dbReference type="Gene3D" id="3.40.630.30">
    <property type="match status" value="1"/>
</dbReference>
<proteinExistence type="predicted"/>
<keyword evidence="2" id="KW-0012">Acyltransferase</keyword>
<protein>
    <submittedName>
        <fullName evidence="4">N-acetyltransferase</fullName>
    </submittedName>
</protein>
<comment type="caution">
    <text evidence="4">The sequence shown here is derived from an EMBL/GenBank/DDBJ whole genome shotgun (WGS) entry which is preliminary data.</text>
</comment>
<dbReference type="PROSITE" id="PS51186">
    <property type="entry name" value="GNAT"/>
    <property type="match status" value="1"/>
</dbReference>
<dbReference type="InterPro" id="IPR050832">
    <property type="entry name" value="Bact_Acetyltransf"/>
</dbReference>
<dbReference type="CDD" id="cd04301">
    <property type="entry name" value="NAT_SF"/>
    <property type="match status" value="1"/>
</dbReference>
<dbReference type="GO" id="GO:0016747">
    <property type="term" value="F:acyltransferase activity, transferring groups other than amino-acyl groups"/>
    <property type="evidence" value="ECO:0007669"/>
    <property type="project" value="InterPro"/>
</dbReference>
<evidence type="ECO:0000256" key="2">
    <source>
        <dbReference type="ARBA" id="ARBA00023315"/>
    </source>
</evidence>
<gene>
    <name evidence="4" type="ORF">AUR04nite_07450</name>
</gene>